<dbReference type="PANTHER" id="PTHR34701:SF1">
    <property type="entry name" value="TRANSCRIPTIONAL REGULATOR MRAZ"/>
    <property type="match status" value="1"/>
</dbReference>
<dbReference type="HAMAP" id="MF_01008">
    <property type="entry name" value="MraZ"/>
    <property type="match status" value="1"/>
</dbReference>
<dbReference type="EMBL" id="JACHXA010000002">
    <property type="protein sequence ID" value="MBB3064855.1"/>
    <property type="molecule type" value="Genomic_DNA"/>
</dbReference>
<dbReference type="RefSeq" id="WP_183415649.1">
    <property type="nucleotide sequence ID" value="NZ_JACHXA010000002.1"/>
</dbReference>
<accession>A0A839SV47</accession>
<comment type="similarity">
    <text evidence="7">Belongs to the MraZ family.</text>
</comment>
<dbReference type="GO" id="GO:0009295">
    <property type="term" value="C:nucleoid"/>
    <property type="evidence" value="ECO:0007669"/>
    <property type="project" value="UniProtKB-SubCell"/>
</dbReference>
<dbReference type="PANTHER" id="PTHR34701">
    <property type="entry name" value="TRANSCRIPTIONAL REGULATOR MRAZ"/>
    <property type="match status" value="1"/>
</dbReference>
<evidence type="ECO:0000256" key="4">
    <source>
        <dbReference type="ARBA" id="ARBA00023015"/>
    </source>
</evidence>
<dbReference type="CDD" id="cd16320">
    <property type="entry name" value="MraZ_N"/>
    <property type="match status" value="1"/>
</dbReference>
<gene>
    <name evidence="7" type="primary">mraZ</name>
    <name evidence="9" type="ORF">FHR98_001127</name>
</gene>
<evidence type="ECO:0000256" key="2">
    <source>
        <dbReference type="ARBA" id="ARBA00022490"/>
    </source>
</evidence>
<dbReference type="GO" id="GO:0003700">
    <property type="term" value="F:DNA-binding transcription factor activity"/>
    <property type="evidence" value="ECO:0007669"/>
    <property type="project" value="UniProtKB-UniRule"/>
</dbReference>
<keyword evidence="6 7" id="KW-0804">Transcription</keyword>
<dbReference type="CDD" id="cd16321">
    <property type="entry name" value="MraZ_C"/>
    <property type="match status" value="1"/>
</dbReference>
<dbReference type="PROSITE" id="PS51740">
    <property type="entry name" value="SPOVT_ABRB"/>
    <property type="match status" value="2"/>
</dbReference>
<evidence type="ECO:0000256" key="1">
    <source>
        <dbReference type="ARBA" id="ARBA00013860"/>
    </source>
</evidence>
<evidence type="ECO:0000256" key="3">
    <source>
        <dbReference type="ARBA" id="ARBA00022737"/>
    </source>
</evidence>
<dbReference type="GO" id="GO:0005737">
    <property type="term" value="C:cytoplasm"/>
    <property type="evidence" value="ECO:0007669"/>
    <property type="project" value="UniProtKB-UniRule"/>
</dbReference>
<organism evidence="9 10">
    <name type="scientific">Limibacillus halophilus</name>
    <dbReference type="NCBI Taxonomy" id="1579333"/>
    <lineage>
        <taxon>Bacteria</taxon>
        <taxon>Pseudomonadati</taxon>
        <taxon>Pseudomonadota</taxon>
        <taxon>Alphaproteobacteria</taxon>
        <taxon>Rhodospirillales</taxon>
        <taxon>Rhodovibrionaceae</taxon>
        <taxon>Limibacillus</taxon>
    </lineage>
</organism>
<dbReference type="InterPro" id="IPR007159">
    <property type="entry name" value="SpoVT-AbrB_dom"/>
</dbReference>
<reference evidence="9 10" key="1">
    <citation type="submission" date="2020-08" db="EMBL/GenBank/DDBJ databases">
        <title>Genomic Encyclopedia of Type Strains, Phase III (KMG-III): the genomes of soil and plant-associated and newly described type strains.</title>
        <authorList>
            <person name="Whitman W."/>
        </authorList>
    </citation>
    <scope>NUCLEOTIDE SEQUENCE [LARGE SCALE GENOMIC DNA]</scope>
    <source>
        <strain evidence="9 10">CECT 8803</strain>
    </source>
</reference>
<dbReference type="GO" id="GO:0000976">
    <property type="term" value="F:transcription cis-regulatory region binding"/>
    <property type="evidence" value="ECO:0007669"/>
    <property type="project" value="TreeGrafter"/>
</dbReference>
<dbReference type="GO" id="GO:2000143">
    <property type="term" value="P:negative regulation of DNA-templated transcription initiation"/>
    <property type="evidence" value="ECO:0007669"/>
    <property type="project" value="TreeGrafter"/>
</dbReference>
<comment type="subcellular location">
    <subcellularLocation>
        <location evidence="7">Cytoplasm</location>
        <location evidence="7">Nucleoid</location>
    </subcellularLocation>
</comment>
<proteinExistence type="inferred from homology"/>
<dbReference type="Pfam" id="PF02381">
    <property type="entry name" value="MraZ"/>
    <property type="match status" value="2"/>
</dbReference>
<evidence type="ECO:0000259" key="8">
    <source>
        <dbReference type="PROSITE" id="PS51740"/>
    </source>
</evidence>
<evidence type="ECO:0000313" key="10">
    <source>
        <dbReference type="Proteomes" id="UP000581135"/>
    </source>
</evidence>
<evidence type="ECO:0000313" key="9">
    <source>
        <dbReference type="EMBL" id="MBB3064855.1"/>
    </source>
</evidence>
<comment type="subunit">
    <text evidence="7">Forms oligomers.</text>
</comment>
<dbReference type="InterPro" id="IPR038619">
    <property type="entry name" value="MraZ_sf"/>
</dbReference>
<feature type="domain" description="SpoVT-AbrB" evidence="8">
    <location>
        <begin position="83"/>
        <end position="126"/>
    </location>
</feature>
<name>A0A839SV47_9PROT</name>
<keyword evidence="3" id="KW-0677">Repeat</keyword>
<keyword evidence="2 7" id="KW-0963">Cytoplasm</keyword>
<evidence type="ECO:0000256" key="5">
    <source>
        <dbReference type="ARBA" id="ARBA00023125"/>
    </source>
</evidence>
<dbReference type="AlphaFoldDB" id="A0A839SV47"/>
<dbReference type="InterPro" id="IPR020603">
    <property type="entry name" value="MraZ_dom"/>
</dbReference>
<keyword evidence="10" id="KW-1185">Reference proteome</keyword>
<dbReference type="Proteomes" id="UP000581135">
    <property type="component" value="Unassembled WGS sequence"/>
</dbReference>
<dbReference type="InterPro" id="IPR037914">
    <property type="entry name" value="SpoVT-AbrB_sf"/>
</dbReference>
<dbReference type="SUPFAM" id="SSF89447">
    <property type="entry name" value="AbrB/MazE/MraZ-like"/>
    <property type="match status" value="1"/>
</dbReference>
<comment type="caution">
    <text evidence="9">The sequence shown here is derived from an EMBL/GenBank/DDBJ whole genome shotgun (WGS) entry which is preliminary data.</text>
</comment>
<feature type="domain" description="SpoVT-AbrB" evidence="8">
    <location>
        <begin position="7"/>
        <end position="54"/>
    </location>
</feature>
<dbReference type="InterPro" id="IPR003444">
    <property type="entry name" value="MraZ"/>
</dbReference>
<keyword evidence="5 7" id="KW-0238">DNA-binding</keyword>
<dbReference type="Gene3D" id="3.40.1550.20">
    <property type="entry name" value="Transcriptional regulator MraZ domain"/>
    <property type="match status" value="1"/>
</dbReference>
<keyword evidence="4 7" id="KW-0805">Transcription regulation</keyword>
<dbReference type="InterPro" id="IPR035644">
    <property type="entry name" value="MraZ_C"/>
</dbReference>
<protein>
    <recommendedName>
        <fullName evidence="1 7">Transcriptional regulator MraZ</fullName>
    </recommendedName>
</protein>
<evidence type="ECO:0000256" key="7">
    <source>
        <dbReference type="HAMAP-Rule" id="MF_01008"/>
    </source>
</evidence>
<dbReference type="InterPro" id="IPR035642">
    <property type="entry name" value="MraZ_N"/>
</dbReference>
<sequence>MATFLGTYENRLDSKGRISVPALFRAQLPEPHNQTVILFPSYRAAAIEGCAMDFIEQLGESISEIDLFSDDQDDLATSLFSDSQPLGMDKEGRIVLPAELMAHAGITDRGCFVGKGPLFQIWQPDALAAHKAEARQRARTKGLTLPIRPRRDGGA</sequence>
<dbReference type="NCBIfam" id="NF001477">
    <property type="entry name" value="PRK00326.2-4"/>
    <property type="match status" value="1"/>
</dbReference>
<evidence type="ECO:0000256" key="6">
    <source>
        <dbReference type="ARBA" id="ARBA00023163"/>
    </source>
</evidence>